<feature type="coiled-coil region" evidence="1">
    <location>
        <begin position="35"/>
        <end position="62"/>
    </location>
</feature>
<keyword evidence="1" id="KW-0175">Coiled coil</keyword>
<dbReference type="OrthoDB" id="1423965at2"/>
<evidence type="ECO:0000313" key="3">
    <source>
        <dbReference type="Proteomes" id="UP000431264"/>
    </source>
</evidence>
<dbReference type="EMBL" id="WQLW01000009">
    <property type="protein sequence ID" value="MVO09891.1"/>
    <property type="molecule type" value="Genomic_DNA"/>
</dbReference>
<name>A0A6I4IMA6_9FLAO</name>
<evidence type="ECO:0000256" key="1">
    <source>
        <dbReference type="SAM" id="Coils"/>
    </source>
</evidence>
<organism evidence="2 3">
    <name type="scientific">Flavobacterium profundi</name>
    <dbReference type="NCBI Taxonomy" id="1774945"/>
    <lineage>
        <taxon>Bacteria</taxon>
        <taxon>Pseudomonadati</taxon>
        <taxon>Bacteroidota</taxon>
        <taxon>Flavobacteriia</taxon>
        <taxon>Flavobacteriales</taxon>
        <taxon>Flavobacteriaceae</taxon>
        <taxon>Flavobacterium</taxon>
    </lineage>
</organism>
<dbReference type="RefSeq" id="WP_140998266.1">
    <property type="nucleotide sequence ID" value="NZ_VDCZ01000009.1"/>
</dbReference>
<proteinExistence type="predicted"/>
<dbReference type="Proteomes" id="UP000431264">
    <property type="component" value="Unassembled WGS sequence"/>
</dbReference>
<sequence length="274" mass="32876">MIDIIKLVENNKIFDLNNFAVITFNNFYSRKYGSLEEAEKVFNQLRLECKSEEEFIEKKERKIQSDIPVEQFEMAIKYLQSFQSFSSVVDRENLENQLLSDVQNNPAAWKLVYEIFEDYSYLMNEKYGFNKKLIKEQLILEFNKKITFTIKETREELGFQNQRTFKKWLNYFYGSKYDNNRKFNLLEYIDVIKKFFLKPDELTLDLNKNLAEYKNRLSNGIVVKKSHLIKLTKNDYKLLKNEIDDLKDTQVLNLPDNVDFYPFSIAQLIIQNLE</sequence>
<keyword evidence="3" id="KW-1185">Reference proteome</keyword>
<evidence type="ECO:0000313" key="2">
    <source>
        <dbReference type="EMBL" id="MVO09891.1"/>
    </source>
</evidence>
<dbReference type="AlphaFoldDB" id="A0A6I4IMA6"/>
<gene>
    <name evidence="2" type="ORF">GOQ30_12035</name>
</gene>
<accession>A0A6I4IMA6</accession>
<reference evidence="3" key="1">
    <citation type="submission" date="2019-05" db="EMBL/GenBank/DDBJ databases">
        <title>Flavobacterium profundi sp. nov., isolated from a deep-sea seamount.</title>
        <authorList>
            <person name="Zhang D.-C."/>
        </authorList>
    </citation>
    <scope>NUCLEOTIDE SEQUENCE [LARGE SCALE GENOMIC DNA]</scope>
    <source>
        <strain evidence="3">TP390</strain>
    </source>
</reference>
<protein>
    <submittedName>
        <fullName evidence="2">Uncharacterized protein</fullName>
    </submittedName>
</protein>
<comment type="caution">
    <text evidence="2">The sequence shown here is derived from an EMBL/GenBank/DDBJ whole genome shotgun (WGS) entry which is preliminary data.</text>
</comment>